<dbReference type="EMBL" id="MN623374">
    <property type="protein sequence ID" value="QHG11283.1"/>
    <property type="molecule type" value="Genomic_DNA"/>
</dbReference>
<evidence type="ECO:0000313" key="2">
    <source>
        <dbReference type="EMBL" id="QHG11283.1"/>
    </source>
</evidence>
<protein>
    <submittedName>
        <fullName evidence="2">GrBNV_gp23-like protein</fullName>
    </submittedName>
</protein>
<gene>
    <name evidence="2" type="ORF">SI_OrNV_gp045</name>
</gene>
<feature type="compositionally biased region" description="Low complexity" evidence="1">
    <location>
        <begin position="224"/>
        <end position="248"/>
    </location>
</feature>
<evidence type="ECO:0000256" key="1">
    <source>
        <dbReference type="SAM" id="MobiDB-lite"/>
    </source>
</evidence>
<name>A0A6B9QV44_9VIRU</name>
<reference evidence="2" key="1">
    <citation type="journal article" date="2020" name="J. ISSAAS">
        <title>Complete genome sequence of Oryctes rhinoceros Nudivirus isolated from Coconut Rhinoceros Beetle in the Solomon Islands.</title>
        <authorList>
            <person name="Etebari K."/>
            <person name="Filipovic I."/>
            <person name="Rasic G."/>
            <person name="Devine G.J."/>
            <person name="Tsatsia H."/>
            <person name="Furlong M.J."/>
        </authorList>
    </citation>
    <scope>NUCLEOTIDE SEQUENCE</scope>
    <source>
        <strain evidence="2">Solomon Islands</strain>
    </source>
</reference>
<sequence length="323" mass="36636">MCILLSMSALLPISASELNLNAEYGYTSREFSKVPNVYVSDNYKSCLVLAYHQQNTIENRIKEYRNHFVLYQNGTSIIIVRTETTFVHSDNDAILTYDVITPSDERYRSKFKNWDVSFDKITYSSKQPTSYLGYSLIGSGEWWFYDNGVILNGVSSYQHNVKCQSIFIYYELHVDHKITISSEQALLSMPPLIEVVLKFGNATTQQTITQKPPQDGTQQSQNDTQQAHPQTQPQLQPTLLPSASTPPSFNLSSVPSTLLPKINAASRPIIRQNDTVSTKDIVNKSVLPSLFWFDSRCTELNGGKIDYFRPKNFVCASTLKQKK</sequence>
<accession>A0A6B9QV44</accession>
<organism evidence="2">
    <name type="scientific">Oryctes rhinoceros nudivirus</name>
    <dbReference type="NCBI Taxonomy" id="92521"/>
    <lineage>
        <taxon>Viruses</taxon>
        <taxon>Viruses incertae sedis</taxon>
        <taxon>Naldaviricetes</taxon>
        <taxon>Lefavirales</taxon>
        <taxon>Nudiviridae</taxon>
        <taxon>Alphanudivirus</taxon>
        <taxon>Alphanudivirus oryrhinocerotis</taxon>
    </lineage>
</organism>
<feature type="region of interest" description="Disordered" evidence="1">
    <location>
        <begin position="207"/>
        <end position="252"/>
    </location>
</feature>
<proteinExistence type="predicted"/>